<evidence type="ECO:0000313" key="2">
    <source>
        <dbReference type="Proteomes" id="UP000276133"/>
    </source>
</evidence>
<comment type="caution">
    <text evidence="1">The sequence shown here is derived from an EMBL/GenBank/DDBJ whole genome shotgun (WGS) entry which is preliminary data.</text>
</comment>
<keyword evidence="2" id="KW-1185">Reference proteome</keyword>
<organism evidence="1 2">
    <name type="scientific">Brachionus plicatilis</name>
    <name type="common">Marine rotifer</name>
    <name type="synonym">Brachionus muelleri</name>
    <dbReference type="NCBI Taxonomy" id="10195"/>
    <lineage>
        <taxon>Eukaryota</taxon>
        <taxon>Metazoa</taxon>
        <taxon>Spiralia</taxon>
        <taxon>Gnathifera</taxon>
        <taxon>Rotifera</taxon>
        <taxon>Eurotatoria</taxon>
        <taxon>Monogononta</taxon>
        <taxon>Pseudotrocha</taxon>
        <taxon>Ploima</taxon>
        <taxon>Brachionidae</taxon>
        <taxon>Brachionus</taxon>
    </lineage>
</organism>
<reference evidence="1 2" key="1">
    <citation type="journal article" date="2018" name="Sci. Rep.">
        <title>Genomic signatures of local adaptation to the degree of environmental predictability in rotifers.</title>
        <authorList>
            <person name="Franch-Gras L."/>
            <person name="Hahn C."/>
            <person name="Garcia-Roger E.M."/>
            <person name="Carmona M.J."/>
            <person name="Serra M."/>
            <person name="Gomez A."/>
        </authorList>
    </citation>
    <scope>NUCLEOTIDE SEQUENCE [LARGE SCALE GENOMIC DNA]</scope>
    <source>
        <strain evidence="1">HYR1</strain>
    </source>
</reference>
<dbReference type="Proteomes" id="UP000276133">
    <property type="component" value="Unassembled WGS sequence"/>
</dbReference>
<dbReference type="EMBL" id="REGN01003634">
    <property type="protein sequence ID" value="RNA21634.1"/>
    <property type="molecule type" value="Genomic_DNA"/>
</dbReference>
<accession>A0A3M7RDY8</accession>
<gene>
    <name evidence="1" type="ORF">BpHYR1_038353</name>
</gene>
<dbReference type="AlphaFoldDB" id="A0A3M7RDY8"/>
<protein>
    <submittedName>
        <fullName evidence="1">Uncharacterized protein</fullName>
    </submittedName>
</protein>
<proteinExistence type="predicted"/>
<name>A0A3M7RDY8_BRAPC</name>
<evidence type="ECO:0000313" key="1">
    <source>
        <dbReference type="EMBL" id="RNA21634.1"/>
    </source>
</evidence>
<sequence length="128" mass="14909">MEIRQKISFLQVDTQVTPNSFSSRLNLLLHSFKNHRKNELFVINELKSNMVIPNVLFSSLKSVRCLLNVNIIDENRYHKIEISHQEAIISDLFYLLLATKILMDSSDKKLIQSLFIQLSIDRSVHPND</sequence>